<comment type="caution">
    <text evidence="1">The sequence shown here is derived from an EMBL/GenBank/DDBJ whole genome shotgun (WGS) entry which is preliminary data.</text>
</comment>
<sequence>MDTSDTIGFDTHTQISITGCQCASARDHALGLSPCCSSDHWSYAIKQVRKSVLCTTAATITSPATFLVFFEKKRQREINRQDPHNLKQLETSLLVENDYAFNGDFLNSRDIFAYRRSRSEHLLFRLMHHMKQKDTNRTCVRISKGVFLVQQWDVSETLSMDFDYADSSDSSTSDINTFSFNGLYQEMISQTQHSSRDSSTDGFVPYTHTLGVRFTNPYQEMRDILVLGNIPLWCQTLLVTECMRHLPIRHGQTVYGLLPFAKEMGFQFGRLPHIERVIHQKIRQEPYPEMIVIFERFAMELVHPRMMLEDVDVDGVTWEEKYKAILDALLYCEIPRTQAAIITKLANEWAALQQIVL</sequence>
<name>A0A1C7N0L8_9FUNG</name>
<dbReference type="InParanoid" id="A0A1C7N0L8"/>
<organism evidence="1 2">
    <name type="scientific">Choanephora cucurbitarum</name>
    <dbReference type="NCBI Taxonomy" id="101091"/>
    <lineage>
        <taxon>Eukaryota</taxon>
        <taxon>Fungi</taxon>
        <taxon>Fungi incertae sedis</taxon>
        <taxon>Mucoromycota</taxon>
        <taxon>Mucoromycotina</taxon>
        <taxon>Mucoromycetes</taxon>
        <taxon>Mucorales</taxon>
        <taxon>Mucorineae</taxon>
        <taxon>Choanephoraceae</taxon>
        <taxon>Choanephoroideae</taxon>
        <taxon>Choanephora</taxon>
    </lineage>
</organism>
<protein>
    <submittedName>
        <fullName evidence="1">Uncharacterized protein</fullName>
    </submittedName>
</protein>
<dbReference type="EMBL" id="LUGH01000842">
    <property type="protein sequence ID" value="OBZ82548.1"/>
    <property type="molecule type" value="Genomic_DNA"/>
</dbReference>
<dbReference type="OrthoDB" id="2344405at2759"/>
<gene>
    <name evidence="1" type="ORF">A0J61_09399</name>
</gene>
<evidence type="ECO:0000313" key="1">
    <source>
        <dbReference type="EMBL" id="OBZ82548.1"/>
    </source>
</evidence>
<dbReference type="Proteomes" id="UP000093000">
    <property type="component" value="Unassembled WGS sequence"/>
</dbReference>
<evidence type="ECO:0000313" key="2">
    <source>
        <dbReference type="Proteomes" id="UP000093000"/>
    </source>
</evidence>
<keyword evidence="2" id="KW-1185">Reference proteome</keyword>
<reference evidence="1 2" key="1">
    <citation type="submission" date="2016-03" db="EMBL/GenBank/DDBJ databases">
        <title>Choanephora cucurbitarum.</title>
        <authorList>
            <person name="Min B."/>
            <person name="Park H."/>
            <person name="Park J.-H."/>
            <person name="Shin H.-D."/>
            <person name="Choi I.-G."/>
        </authorList>
    </citation>
    <scope>NUCLEOTIDE SEQUENCE [LARGE SCALE GENOMIC DNA]</scope>
    <source>
        <strain evidence="1 2">KUS-F28377</strain>
    </source>
</reference>
<proteinExistence type="predicted"/>
<dbReference type="AlphaFoldDB" id="A0A1C7N0L8"/>
<accession>A0A1C7N0L8</accession>